<dbReference type="InterPro" id="IPR053182">
    <property type="entry name" value="YobU-like_regulator"/>
</dbReference>
<evidence type="ECO:0000313" key="3">
    <source>
        <dbReference type="Proteomes" id="UP000295310"/>
    </source>
</evidence>
<feature type="domain" description="AraC effector-binding" evidence="1">
    <location>
        <begin position="7"/>
        <end position="160"/>
    </location>
</feature>
<keyword evidence="3" id="KW-1185">Reference proteome</keyword>
<dbReference type="InterPro" id="IPR010499">
    <property type="entry name" value="AraC_E-bd"/>
</dbReference>
<gene>
    <name evidence="2" type="ORF">ERX27_04965</name>
</gene>
<dbReference type="InterPro" id="IPR011256">
    <property type="entry name" value="Reg_factor_effector_dom_sf"/>
</dbReference>
<reference evidence="2 3" key="1">
    <citation type="submission" date="2019-01" db="EMBL/GenBank/DDBJ databases">
        <title>Draft genome sequences of the type strains of six Macrococcus species.</title>
        <authorList>
            <person name="Mazhar S."/>
            <person name="Altermann E."/>
            <person name="Hill C."/>
            <person name="Mcauliffe O."/>
        </authorList>
    </citation>
    <scope>NUCLEOTIDE SEQUENCE [LARGE SCALE GENOMIC DNA]</scope>
    <source>
        <strain evidence="2 3">CCM4811</strain>
    </source>
</reference>
<comment type="caution">
    <text evidence="2">The sequence shown here is derived from an EMBL/GenBank/DDBJ whole genome shotgun (WGS) entry which is preliminary data.</text>
</comment>
<dbReference type="PANTHER" id="PTHR36444:SF3">
    <property type="entry name" value="TRANSCRIPTIONAL ACTIVATOR, PUTATIVE-RELATED"/>
    <property type="match status" value="1"/>
</dbReference>
<dbReference type="PANTHER" id="PTHR36444">
    <property type="entry name" value="TRANSCRIPTIONAL REGULATOR PROTEIN YOBU-RELATED"/>
    <property type="match status" value="1"/>
</dbReference>
<organism evidence="2 3">
    <name type="scientific">Macrococcus brunensis</name>
    <dbReference type="NCBI Taxonomy" id="198483"/>
    <lineage>
        <taxon>Bacteria</taxon>
        <taxon>Bacillati</taxon>
        <taxon>Bacillota</taxon>
        <taxon>Bacilli</taxon>
        <taxon>Bacillales</taxon>
        <taxon>Staphylococcaceae</taxon>
        <taxon>Macrococcus</taxon>
    </lineage>
</organism>
<dbReference type="EMBL" id="SCWA01000007">
    <property type="protein sequence ID" value="TDL98030.1"/>
    <property type="molecule type" value="Genomic_DNA"/>
</dbReference>
<evidence type="ECO:0000313" key="2">
    <source>
        <dbReference type="EMBL" id="TDL98030.1"/>
    </source>
</evidence>
<dbReference type="Pfam" id="PF06445">
    <property type="entry name" value="GyrI-like"/>
    <property type="match status" value="1"/>
</dbReference>
<proteinExistence type="predicted"/>
<dbReference type="SUPFAM" id="SSF55136">
    <property type="entry name" value="Probable bacterial effector-binding domain"/>
    <property type="match status" value="1"/>
</dbReference>
<dbReference type="InterPro" id="IPR029442">
    <property type="entry name" value="GyrI-like"/>
</dbReference>
<evidence type="ECO:0000259" key="1">
    <source>
        <dbReference type="SMART" id="SM00871"/>
    </source>
</evidence>
<protein>
    <recommendedName>
        <fullName evidence="1">AraC effector-binding domain-containing protein</fullName>
    </recommendedName>
</protein>
<dbReference type="Proteomes" id="UP000295310">
    <property type="component" value="Unassembled WGS sequence"/>
</dbReference>
<dbReference type="SMART" id="SM00871">
    <property type="entry name" value="AraC_E_bind"/>
    <property type="match status" value="1"/>
</dbReference>
<dbReference type="OrthoDB" id="9801123at2"/>
<dbReference type="AlphaFoldDB" id="A0A4R6BE02"/>
<accession>A0A4R6BE02</accession>
<dbReference type="Gene3D" id="3.20.80.10">
    <property type="entry name" value="Regulatory factor, effector binding domain"/>
    <property type="match status" value="1"/>
</dbReference>
<name>A0A4R6BE02_9STAP</name>
<sequence>MRGGRIVNYHEVSVEAITLVGECVHYETASEARRSIQSYWQDFKARGKAEALESYRNQQIDGFVGVLIPKPNDRLDYMIAVSSDQDPVEFETRKLPAGRYLIFEAEGPLPFKLREVMDAIHHDFLPKSSYNLREAPIMEHYPSGDTQSADYLSEIWIPVE</sequence>